<evidence type="ECO:0000256" key="5">
    <source>
        <dbReference type="ARBA" id="ARBA00022857"/>
    </source>
</evidence>
<evidence type="ECO:0000256" key="2">
    <source>
        <dbReference type="ARBA" id="ARBA00022630"/>
    </source>
</evidence>
<protein>
    <submittedName>
        <fullName evidence="6">Thymidylate synthase ThyX</fullName>
        <ecNumber evidence="6">2.1.1.148</ecNumber>
    </submittedName>
</protein>
<dbReference type="EC" id="2.1.1.148" evidence="6"/>
<evidence type="ECO:0000256" key="1">
    <source>
        <dbReference type="ARBA" id="ARBA00022603"/>
    </source>
</evidence>
<keyword evidence="7" id="KW-1185">Reference proteome</keyword>
<evidence type="ECO:0000313" key="6">
    <source>
        <dbReference type="EMBL" id="WCZ39117.1"/>
    </source>
</evidence>
<sequence length="208" mass="21986">MRVQLVAATSLRIPGPEGMTDGEATIAHAALSDIAPEGLLHSLIDDDRTGLLDHAGASLHIRGISRDAAHALEAAPGLHVTLRADEGFVVPAVIAGDEELARMFRTAVEDIHFVQGELGAAVEEQLAGEANALLRRKRAAEAVRALAPAAAAVQAVASGSYRAWREFVADHDGPYEHEETRAVAEAVLKVMRGEAPRLFGDLGAEGRR</sequence>
<reference evidence="6 7" key="1">
    <citation type="submission" date="2020-10" db="EMBL/GenBank/DDBJ databases">
        <title>Complete genome sequence of Corynebacterium jeddahense DSM 45997, type strain of Corynebacterium jeddahense.</title>
        <authorList>
            <person name="Busche T."/>
            <person name="Kalinowski J."/>
            <person name="Ruckert C."/>
        </authorList>
    </citation>
    <scope>NUCLEOTIDE SEQUENCE [LARGE SCALE GENOMIC DNA]</scope>
    <source>
        <strain evidence="6 7">DSM 45997</strain>
    </source>
</reference>
<dbReference type="RefSeq" id="WP_052333682.1">
    <property type="nucleotide sequence ID" value="NZ_CBYN010000001.1"/>
</dbReference>
<dbReference type="GO" id="GO:0032259">
    <property type="term" value="P:methylation"/>
    <property type="evidence" value="ECO:0007669"/>
    <property type="project" value="UniProtKB-KW"/>
</dbReference>
<keyword evidence="6" id="KW-0808">Transferase</keyword>
<dbReference type="Gene3D" id="3.30.1360.170">
    <property type="match status" value="1"/>
</dbReference>
<name>A0ABY7UKW8_9CORY</name>
<proteinExistence type="predicted"/>
<keyword evidence="4" id="KW-0274">FAD</keyword>
<keyword evidence="1 6" id="KW-0489">Methyltransferase</keyword>
<dbReference type="InterPro" id="IPR003669">
    <property type="entry name" value="Thymidylate_synthase_ThyX"/>
</dbReference>
<evidence type="ECO:0000313" key="7">
    <source>
        <dbReference type="Proteomes" id="UP001218071"/>
    </source>
</evidence>
<evidence type="ECO:0000256" key="4">
    <source>
        <dbReference type="ARBA" id="ARBA00022827"/>
    </source>
</evidence>
<dbReference type="PROSITE" id="PS51331">
    <property type="entry name" value="THYX"/>
    <property type="match status" value="1"/>
</dbReference>
<keyword evidence="5" id="KW-0521">NADP</keyword>
<keyword evidence="2" id="KW-0285">Flavoprotein</keyword>
<dbReference type="Proteomes" id="UP001218071">
    <property type="component" value="Chromosome"/>
</dbReference>
<accession>A0ABY7UKW8</accession>
<organism evidence="6 7">
    <name type="scientific">Corynebacterium jeddahense</name>
    <dbReference type="NCBI Taxonomy" id="1414719"/>
    <lineage>
        <taxon>Bacteria</taxon>
        <taxon>Bacillati</taxon>
        <taxon>Actinomycetota</taxon>
        <taxon>Actinomycetes</taxon>
        <taxon>Mycobacteriales</taxon>
        <taxon>Corynebacteriaceae</taxon>
        <taxon>Corynebacterium</taxon>
    </lineage>
</organism>
<dbReference type="GO" id="GO:0050797">
    <property type="term" value="F:thymidylate synthase (FAD) activity"/>
    <property type="evidence" value="ECO:0007669"/>
    <property type="project" value="UniProtKB-EC"/>
</dbReference>
<dbReference type="InterPro" id="IPR036098">
    <property type="entry name" value="Thymidylate_synthase_ThyX_sf"/>
</dbReference>
<keyword evidence="3" id="KW-0545">Nucleotide biosynthesis</keyword>
<gene>
    <name evidence="6" type="primary">thyX</name>
    <name evidence="6" type="ORF">CJEDD_07620</name>
</gene>
<dbReference type="EMBL" id="CP063194">
    <property type="protein sequence ID" value="WCZ39117.1"/>
    <property type="molecule type" value="Genomic_DNA"/>
</dbReference>
<evidence type="ECO:0000256" key="3">
    <source>
        <dbReference type="ARBA" id="ARBA00022727"/>
    </source>
</evidence>
<dbReference type="SUPFAM" id="SSF69796">
    <property type="entry name" value="Thymidylate synthase-complementing protein Thy1"/>
    <property type="match status" value="1"/>
</dbReference>
<dbReference type="Pfam" id="PF02511">
    <property type="entry name" value="Thy1"/>
    <property type="match status" value="1"/>
</dbReference>